<protein>
    <submittedName>
        <fullName evidence="1">Uncharacterized protein</fullName>
    </submittedName>
</protein>
<dbReference type="InterPro" id="IPR023799">
    <property type="entry name" value="RbfA_dom_sf"/>
</dbReference>
<sequence length="236" mass="27253">MLTRRTFSTSFCLAKGPRNYVNRKTGRGCGNAVLPRFEWRYDKAIGKNFQKSMGIRFGIDMGLEDRILLTSVANKQRRLDDKKMVQLGKIMEQHVSDVISTDETLANLKIQISKVKLDRAFSNLEIFWMCFDGGERDEQTRNILESAKFSIRKRIQEAVGFTCPELKFVADKTHLMEAEMDRIFEKADYGQDYRSLSKTARILGNIEKKSENSEKSAEKIPPWLEAIRNNKKKTIV</sequence>
<organism evidence="1 2">
    <name type="scientific">Caenorhabditis angaria</name>
    <dbReference type="NCBI Taxonomy" id="860376"/>
    <lineage>
        <taxon>Eukaryota</taxon>
        <taxon>Metazoa</taxon>
        <taxon>Ecdysozoa</taxon>
        <taxon>Nematoda</taxon>
        <taxon>Chromadorea</taxon>
        <taxon>Rhabditida</taxon>
        <taxon>Rhabditina</taxon>
        <taxon>Rhabditomorpha</taxon>
        <taxon>Rhabditoidea</taxon>
        <taxon>Rhabditidae</taxon>
        <taxon>Peloderinae</taxon>
        <taxon>Caenorhabditis</taxon>
    </lineage>
</organism>
<dbReference type="SUPFAM" id="SSF89919">
    <property type="entry name" value="Ribosome-binding factor A, RbfA"/>
    <property type="match status" value="1"/>
</dbReference>
<dbReference type="InterPro" id="IPR000238">
    <property type="entry name" value="RbfA"/>
</dbReference>
<accession>A0A9P1IKT8</accession>
<gene>
    <name evidence="1" type="ORF">CAMP_LOCUS9537</name>
</gene>
<dbReference type="Proteomes" id="UP001152747">
    <property type="component" value="Unassembled WGS sequence"/>
</dbReference>
<dbReference type="Pfam" id="PF02033">
    <property type="entry name" value="RBFA"/>
    <property type="match status" value="1"/>
</dbReference>
<dbReference type="AlphaFoldDB" id="A0A9P1IKT8"/>
<dbReference type="InterPro" id="IPR015946">
    <property type="entry name" value="KH_dom-like_a/b"/>
</dbReference>
<evidence type="ECO:0000313" key="1">
    <source>
        <dbReference type="EMBL" id="CAI5446900.1"/>
    </source>
</evidence>
<keyword evidence="2" id="KW-1185">Reference proteome</keyword>
<name>A0A9P1IKT8_9PELO</name>
<dbReference type="PANTHER" id="PTHR14725:SF0">
    <property type="entry name" value="RIBOSOME-BINDING FACTOR A, MITOCHONDRIAL-RELATED"/>
    <property type="match status" value="1"/>
</dbReference>
<dbReference type="PANTHER" id="PTHR14725">
    <property type="entry name" value="RIBOSOME-BINDING FACTOR A, MITOCHONDRIAL-RELATED"/>
    <property type="match status" value="1"/>
</dbReference>
<dbReference type="Gene3D" id="3.30.300.20">
    <property type="match status" value="1"/>
</dbReference>
<evidence type="ECO:0000313" key="2">
    <source>
        <dbReference type="Proteomes" id="UP001152747"/>
    </source>
</evidence>
<dbReference type="GO" id="GO:0006364">
    <property type="term" value="P:rRNA processing"/>
    <property type="evidence" value="ECO:0007669"/>
    <property type="project" value="InterPro"/>
</dbReference>
<dbReference type="InterPro" id="IPR039212">
    <property type="entry name" value="RBFA_mitochondrial"/>
</dbReference>
<proteinExistence type="predicted"/>
<dbReference type="EMBL" id="CANHGI010000004">
    <property type="protein sequence ID" value="CAI5446900.1"/>
    <property type="molecule type" value="Genomic_DNA"/>
</dbReference>
<reference evidence="1" key="1">
    <citation type="submission" date="2022-11" db="EMBL/GenBank/DDBJ databases">
        <authorList>
            <person name="Kikuchi T."/>
        </authorList>
    </citation>
    <scope>NUCLEOTIDE SEQUENCE</scope>
    <source>
        <strain evidence="1">PS1010</strain>
    </source>
</reference>
<comment type="caution">
    <text evidence="1">The sequence shown here is derived from an EMBL/GenBank/DDBJ whole genome shotgun (WGS) entry which is preliminary data.</text>
</comment>
<dbReference type="OrthoDB" id="418445at2759"/>